<feature type="domain" description="RagB/SusD" evidence="6">
    <location>
        <begin position="350"/>
        <end position="496"/>
    </location>
</feature>
<dbReference type="Gene3D" id="1.25.40.390">
    <property type="match status" value="1"/>
</dbReference>
<protein>
    <submittedName>
        <fullName evidence="8">Starch-binding associating with outer membrane</fullName>
    </submittedName>
</protein>
<reference evidence="8 9" key="1">
    <citation type="submission" date="2017-02" db="EMBL/GenBank/DDBJ databases">
        <authorList>
            <person name="Peterson S.W."/>
        </authorList>
    </citation>
    <scope>NUCLEOTIDE SEQUENCE [LARGE SCALE GENOMIC DNA]</scope>
    <source>
        <strain evidence="8 9">DSM 25262</strain>
    </source>
</reference>
<dbReference type="Pfam" id="PF07980">
    <property type="entry name" value="SusD_RagB"/>
    <property type="match status" value="1"/>
</dbReference>
<dbReference type="InterPro" id="IPR011990">
    <property type="entry name" value="TPR-like_helical_dom_sf"/>
</dbReference>
<proteinExistence type="inferred from homology"/>
<dbReference type="CDD" id="cd08977">
    <property type="entry name" value="SusD"/>
    <property type="match status" value="1"/>
</dbReference>
<evidence type="ECO:0000313" key="8">
    <source>
        <dbReference type="EMBL" id="SKC84231.1"/>
    </source>
</evidence>
<dbReference type="Proteomes" id="UP000190961">
    <property type="component" value="Unassembled WGS sequence"/>
</dbReference>
<name>A0A1T5M7L6_9BACT</name>
<evidence type="ECO:0000256" key="1">
    <source>
        <dbReference type="ARBA" id="ARBA00004442"/>
    </source>
</evidence>
<organism evidence="8 9">
    <name type="scientific">Ohtaekwangia koreensis</name>
    <dbReference type="NCBI Taxonomy" id="688867"/>
    <lineage>
        <taxon>Bacteria</taxon>
        <taxon>Pseudomonadati</taxon>
        <taxon>Bacteroidota</taxon>
        <taxon>Cytophagia</taxon>
        <taxon>Cytophagales</taxon>
        <taxon>Fulvivirgaceae</taxon>
        <taxon>Ohtaekwangia</taxon>
    </lineage>
</organism>
<dbReference type="InterPro" id="IPR012944">
    <property type="entry name" value="SusD_RagB_dom"/>
</dbReference>
<dbReference type="EMBL" id="FUZU01000003">
    <property type="protein sequence ID" value="SKC84231.1"/>
    <property type="molecule type" value="Genomic_DNA"/>
</dbReference>
<evidence type="ECO:0000256" key="4">
    <source>
        <dbReference type="ARBA" id="ARBA00023136"/>
    </source>
</evidence>
<dbReference type="GO" id="GO:0009279">
    <property type="term" value="C:cell outer membrane"/>
    <property type="evidence" value="ECO:0007669"/>
    <property type="project" value="UniProtKB-SubCell"/>
</dbReference>
<dbReference type="SUPFAM" id="SSF48452">
    <property type="entry name" value="TPR-like"/>
    <property type="match status" value="1"/>
</dbReference>
<evidence type="ECO:0000256" key="2">
    <source>
        <dbReference type="ARBA" id="ARBA00006275"/>
    </source>
</evidence>
<dbReference type="PROSITE" id="PS51257">
    <property type="entry name" value="PROKAR_LIPOPROTEIN"/>
    <property type="match status" value="1"/>
</dbReference>
<keyword evidence="4" id="KW-0472">Membrane</keyword>
<comment type="similarity">
    <text evidence="2">Belongs to the SusD family.</text>
</comment>
<evidence type="ECO:0000313" key="9">
    <source>
        <dbReference type="Proteomes" id="UP000190961"/>
    </source>
</evidence>
<dbReference type="AlphaFoldDB" id="A0A1T5M7L6"/>
<comment type="subcellular location">
    <subcellularLocation>
        <location evidence="1">Cell outer membrane</location>
    </subcellularLocation>
</comment>
<evidence type="ECO:0000256" key="5">
    <source>
        <dbReference type="ARBA" id="ARBA00023237"/>
    </source>
</evidence>
<keyword evidence="9" id="KW-1185">Reference proteome</keyword>
<evidence type="ECO:0000259" key="6">
    <source>
        <dbReference type="Pfam" id="PF07980"/>
    </source>
</evidence>
<dbReference type="Pfam" id="PF14322">
    <property type="entry name" value="SusD-like_3"/>
    <property type="match status" value="1"/>
</dbReference>
<accession>A0A1T5M7L6</accession>
<dbReference type="OrthoDB" id="636214at2"/>
<evidence type="ECO:0000256" key="3">
    <source>
        <dbReference type="ARBA" id="ARBA00022729"/>
    </source>
</evidence>
<evidence type="ECO:0000259" key="7">
    <source>
        <dbReference type="Pfam" id="PF14322"/>
    </source>
</evidence>
<feature type="domain" description="SusD-like N-terminal" evidence="7">
    <location>
        <begin position="90"/>
        <end position="226"/>
    </location>
</feature>
<gene>
    <name evidence="8" type="ORF">SAMN05660236_4719</name>
</gene>
<dbReference type="InterPro" id="IPR033985">
    <property type="entry name" value="SusD-like_N"/>
</dbReference>
<sequence>MKMKKHIYTQLIVLTAALLTSCELNETVYSSIFTENFYKTGQDAEAAITAAYDPIGDMYSGPAAVLISDFSADQTYPRAVVGRNTLTLFSYDANYTTQKSFTRTFESPQQVWSSCYDGIEKSNWILEKVPATNMDENRKSQILGEAYFLRAFYHWMLTKNFGDVIIKTKPSITEEEAYAEKKTKAEVYAQIYADLDQALATSLASYPNVAKGRPSKEVVSALYAKAALYNEDWATALQKANDVIASGKYSLVDDPRDLYRPQTEDIARIENMWAFEAETTVPGRSHQLLGLYGPPGSGAPAYGKTTFGSLFAYQSFYNSFDPDDERRLLLDTTYIDKTGKTVPQKSLTPITQKAVLVKKYQEENSVGSNTSCNISILRLADIYLIAAEAEARLNGATTAAYDFIQAVRDRAGLPELASGLSETDFIDAVIQERSWEFFGEGDRWYDLTRTDKFLTVIPAAVNDVYPARTVQPKNKYFPIPQDEINANPLIDQNDPWK</sequence>
<keyword evidence="5" id="KW-0998">Cell outer membrane</keyword>
<keyword evidence="3" id="KW-0732">Signal</keyword>
<dbReference type="STRING" id="688867.SAMN05660236_4719"/>